<comment type="caution">
    <text evidence="3">The sequence shown here is derived from an EMBL/GenBank/DDBJ whole genome shotgun (WGS) entry which is preliminary data.</text>
</comment>
<feature type="domain" description="Resolvase/invertase-type recombinase catalytic" evidence="2">
    <location>
        <begin position="4"/>
        <end position="148"/>
    </location>
</feature>
<proteinExistence type="inferred from homology"/>
<dbReference type="EMBL" id="VXCE01000044">
    <property type="protein sequence ID" value="KAA8473026.1"/>
    <property type="molecule type" value="Genomic_DNA"/>
</dbReference>
<organism evidence="3 4">
    <name type="scientific">Bacillus paranthracis</name>
    <dbReference type="NCBI Taxonomy" id="2026186"/>
    <lineage>
        <taxon>Bacteria</taxon>
        <taxon>Bacillati</taxon>
        <taxon>Bacillota</taxon>
        <taxon>Bacilli</taxon>
        <taxon>Bacillales</taxon>
        <taxon>Bacillaceae</taxon>
        <taxon>Bacillus</taxon>
        <taxon>Bacillus cereus group</taxon>
    </lineage>
</organism>
<evidence type="ECO:0000259" key="2">
    <source>
        <dbReference type="PROSITE" id="PS51736"/>
    </source>
</evidence>
<dbReference type="CDD" id="cd03768">
    <property type="entry name" value="SR_ResInv"/>
    <property type="match status" value="1"/>
</dbReference>
<dbReference type="GO" id="GO:0000150">
    <property type="term" value="F:DNA strand exchange activity"/>
    <property type="evidence" value="ECO:0007669"/>
    <property type="project" value="InterPro"/>
</dbReference>
<dbReference type="Pfam" id="PF00239">
    <property type="entry name" value="Resolvase"/>
    <property type="match status" value="1"/>
</dbReference>
<protein>
    <submittedName>
        <fullName evidence="3">Recombinase family protein</fullName>
    </submittedName>
</protein>
<dbReference type="Proteomes" id="UP000325411">
    <property type="component" value="Unassembled WGS sequence"/>
</dbReference>
<dbReference type="GO" id="GO:0003677">
    <property type="term" value="F:DNA binding"/>
    <property type="evidence" value="ECO:0007669"/>
    <property type="project" value="InterPro"/>
</dbReference>
<sequence length="207" mass="24541">MEKRRFGYIRVSGKDQNEGRQLEVMKQLGINERDIFIDKQSGKDFNRNKYQLVKMMLRKGDILYVKEIDRLGRNKQEILREWEDITKNIKAHIIVIDMPLLDTTQHKDSIGNLITDIVLDIFSWNAEDERKKINKRQREGIELAKKEGKHLGRPKAQITENFIQAYQEWKSGSITATEAINKYGFKRTTFYKLAKQYEDEQFKKGVR</sequence>
<name>A0A5M9GF97_9BACI</name>
<dbReference type="AlphaFoldDB" id="A0A5M9GF97"/>
<dbReference type="PANTHER" id="PTHR30461">
    <property type="entry name" value="DNA-INVERTASE FROM LAMBDOID PROPHAGE"/>
    <property type="match status" value="1"/>
</dbReference>
<dbReference type="PANTHER" id="PTHR30461:SF26">
    <property type="entry name" value="RESOLVASE HOMOLOG YNEB"/>
    <property type="match status" value="1"/>
</dbReference>
<evidence type="ECO:0000313" key="3">
    <source>
        <dbReference type="EMBL" id="KAA8473026.1"/>
    </source>
</evidence>
<evidence type="ECO:0000256" key="1">
    <source>
        <dbReference type="ARBA" id="ARBA00009913"/>
    </source>
</evidence>
<dbReference type="InterPro" id="IPR036162">
    <property type="entry name" value="Resolvase-like_N_sf"/>
</dbReference>
<reference evidence="3 4" key="1">
    <citation type="submission" date="2019-09" db="EMBL/GenBank/DDBJ databases">
        <authorList>
            <person name="Geng P."/>
            <person name="Wan X."/>
            <person name="Zhou G."/>
            <person name="Yuan Z."/>
            <person name="Hu X."/>
        </authorList>
    </citation>
    <scope>NUCLEOTIDE SEQUENCE [LARGE SCALE GENOMIC DNA]</scope>
    <source>
        <strain evidence="3 4">EFR-4</strain>
    </source>
</reference>
<gene>
    <name evidence="3" type="ORF">FYW06_28000</name>
</gene>
<dbReference type="Gene3D" id="3.40.50.1390">
    <property type="entry name" value="Resolvase, N-terminal catalytic domain"/>
    <property type="match status" value="1"/>
</dbReference>
<dbReference type="InterPro" id="IPR050639">
    <property type="entry name" value="SSR_resolvase"/>
</dbReference>
<comment type="similarity">
    <text evidence="1">Belongs to the site-specific recombinase resolvase family.</text>
</comment>
<dbReference type="SUPFAM" id="SSF53041">
    <property type="entry name" value="Resolvase-like"/>
    <property type="match status" value="1"/>
</dbReference>
<accession>A0A5M9GF97</accession>
<dbReference type="PROSITE" id="PS51736">
    <property type="entry name" value="RECOMBINASES_3"/>
    <property type="match status" value="1"/>
</dbReference>
<evidence type="ECO:0000313" key="4">
    <source>
        <dbReference type="Proteomes" id="UP000325411"/>
    </source>
</evidence>
<dbReference type="RefSeq" id="WP_153623564.1">
    <property type="nucleotide sequence ID" value="NZ_CP064082.1"/>
</dbReference>
<dbReference type="InterPro" id="IPR006119">
    <property type="entry name" value="Resolv_N"/>
</dbReference>
<dbReference type="SMART" id="SM00857">
    <property type="entry name" value="Resolvase"/>
    <property type="match status" value="1"/>
</dbReference>